<dbReference type="Pfam" id="PF14060">
    <property type="entry name" value="DUF4252"/>
    <property type="match status" value="1"/>
</dbReference>
<sequence>MIMKKIFSILAIAVLASQVTVIAQSKTTRAFAEKYDDAFTLFFYNNTLHMLNQEDNKEFEALIKDIDKMKFIRVSKKENNLTDADFKKMVDKYHDEDFEDLMTMSHEGMNINVYIQEDDGVTTGLVLLMSDAESFSVLDIIGSVPLNKLANLISKVQDIN</sequence>
<name>A0ABW9RMW4_9BACT</name>
<comment type="caution">
    <text evidence="2">The sequence shown here is derived from an EMBL/GenBank/DDBJ whole genome shotgun (WGS) entry which is preliminary data.</text>
</comment>
<evidence type="ECO:0000313" key="3">
    <source>
        <dbReference type="Proteomes" id="UP000798808"/>
    </source>
</evidence>
<keyword evidence="3" id="KW-1185">Reference proteome</keyword>
<proteinExistence type="predicted"/>
<organism evidence="2 3">
    <name type="scientific">Fulvivirga kasyanovii</name>
    <dbReference type="NCBI Taxonomy" id="396812"/>
    <lineage>
        <taxon>Bacteria</taxon>
        <taxon>Pseudomonadati</taxon>
        <taxon>Bacteroidota</taxon>
        <taxon>Cytophagia</taxon>
        <taxon>Cytophagales</taxon>
        <taxon>Fulvivirgaceae</taxon>
        <taxon>Fulvivirga</taxon>
    </lineage>
</organism>
<protein>
    <submittedName>
        <fullName evidence="2">DUF4252 domain-containing protein</fullName>
    </submittedName>
</protein>
<dbReference type="Proteomes" id="UP000798808">
    <property type="component" value="Unassembled WGS sequence"/>
</dbReference>
<gene>
    <name evidence="2" type="ORF">E1163_10850</name>
</gene>
<dbReference type="InterPro" id="IPR025348">
    <property type="entry name" value="DUF4252"/>
</dbReference>
<evidence type="ECO:0000313" key="2">
    <source>
        <dbReference type="EMBL" id="MTI25442.1"/>
    </source>
</evidence>
<keyword evidence="1" id="KW-0732">Signal</keyword>
<accession>A0ABW9RMW4</accession>
<feature type="signal peptide" evidence="1">
    <location>
        <begin position="1"/>
        <end position="23"/>
    </location>
</feature>
<feature type="chain" id="PRO_5046206500" evidence="1">
    <location>
        <begin position="24"/>
        <end position="160"/>
    </location>
</feature>
<dbReference type="EMBL" id="SMLW01000514">
    <property type="protein sequence ID" value="MTI25442.1"/>
    <property type="molecule type" value="Genomic_DNA"/>
</dbReference>
<evidence type="ECO:0000256" key="1">
    <source>
        <dbReference type="SAM" id="SignalP"/>
    </source>
</evidence>
<reference evidence="2 3" key="1">
    <citation type="submission" date="2019-02" db="EMBL/GenBank/DDBJ databases">
        <authorList>
            <person name="Goldberg S.R."/>
            <person name="Haltli B.A."/>
            <person name="Correa H."/>
            <person name="Russell K.G."/>
        </authorList>
    </citation>
    <scope>NUCLEOTIDE SEQUENCE [LARGE SCALE GENOMIC DNA]</scope>
    <source>
        <strain evidence="2 3">JCM 16186</strain>
    </source>
</reference>